<gene>
    <name evidence="1" type="ORF">GGQ55_000449</name>
</gene>
<evidence type="ECO:0000313" key="1">
    <source>
        <dbReference type="EMBL" id="NYJ04171.1"/>
    </source>
</evidence>
<evidence type="ECO:0000313" key="2">
    <source>
        <dbReference type="Proteomes" id="UP000541969"/>
    </source>
</evidence>
<dbReference type="EMBL" id="JACBZT010000001">
    <property type="protein sequence ID" value="NYJ04171.1"/>
    <property type="molecule type" value="Genomic_DNA"/>
</dbReference>
<evidence type="ECO:0008006" key="3">
    <source>
        <dbReference type="Google" id="ProtNLM"/>
    </source>
</evidence>
<comment type="caution">
    <text evidence="1">The sequence shown here is derived from an EMBL/GenBank/DDBJ whole genome shotgun (WGS) entry which is preliminary data.</text>
</comment>
<dbReference type="Gene3D" id="3.40.830.10">
    <property type="entry name" value="LigB-like"/>
    <property type="match status" value="1"/>
</dbReference>
<name>A0A853CAI5_9ACTN</name>
<dbReference type="Proteomes" id="UP000541969">
    <property type="component" value="Unassembled WGS sequence"/>
</dbReference>
<dbReference type="RefSeq" id="WP_179714922.1">
    <property type="nucleotide sequence ID" value="NZ_JACBZT010000001.1"/>
</dbReference>
<accession>A0A853CAI5</accession>
<reference evidence="1 2" key="1">
    <citation type="submission" date="2020-07" db="EMBL/GenBank/DDBJ databases">
        <title>Sequencing the genomes of 1000 actinobacteria strains.</title>
        <authorList>
            <person name="Klenk H.-P."/>
        </authorList>
    </citation>
    <scope>NUCLEOTIDE SEQUENCE [LARGE SCALE GENOMIC DNA]</scope>
    <source>
        <strain evidence="1 2">DSM 104001</strain>
    </source>
</reference>
<sequence length="234" mass="22927">MTAVPPAPRAAVAFCPSPPVLVPAVAGTADGGLPDLRGACAAAVDALLTGAPEVVVVVGPGVEDGVRFGPGDAGDLRSFGVDLEVPFSAGIRPGGRRLPWAHTLGAWLLDEAGHAGARLGVGPADLAAALSDLPGTVGVLALGDGSARRTERAPAAFDEAAGPFDTAVAAALAAGDAAALAGLDPAEGERLLATGAPVWQAVGAALAGRAARATLHYDAAPFGVGYLVADWQVQ</sequence>
<proteinExistence type="predicted"/>
<dbReference type="SUPFAM" id="SSF53213">
    <property type="entry name" value="LigB-like"/>
    <property type="match status" value="1"/>
</dbReference>
<dbReference type="AlphaFoldDB" id="A0A853CAI5"/>
<protein>
    <recommendedName>
        <fullName evidence="3">Catalytic LigB subunit of aromatic ring-opening dioxygenase</fullName>
    </recommendedName>
</protein>
<organism evidence="1 2">
    <name type="scientific">Petropleomorpha daqingensis</name>
    <dbReference type="NCBI Taxonomy" id="2026353"/>
    <lineage>
        <taxon>Bacteria</taxon>
        <taxon>Bacillati</taxon>
        <taxon>Actinomycetota</taxon>
        <taxon>Actinomycetes</taxon>
        <taxon>Geodermatophilales</taxon>
        <taxon>Geodermatophilaceae</taxon>
        <taxon>Petropleomorpha</taxon>
    </lineage>
</organism>
<keyword evidence="2" id="KW-1185">Reference proteome</keyword>